<feature type="transmembrane region" description="Helical" evidence="1">
    <location>
        <begin position="400"/>
        <end position="421"/>
    </location>
</feature>
<feature type="transmembrane region" description="Helical" evidence="1">
    <location>
        <begin position="77"/>
        <end position="96"/>
    </location>
</feature>
<keyword evidence="1" id="KW-0812">Transmembrane</keyword>
<keyword evidence="1" id="KW-1133">Transmembrane helix</keyword>
<dbReference type="HOGENOM" id="CLU_538714_0_0_1"/>
<evidence type="ECO:0000313" key="2">
    <source>
        <dbReference type="EMBL" id="EHY66722.1"/>
    </source>
</evidence>
<dbReference type="Proteomes" id="UP000005622">
    <property type="component" value="Unassembled WGS sequence"/>
</dbReference>
<accession>H8Z9U1</accession>
<feature type="transmembrane region" description="Helical" evidence="1">
    <location>
        <begin position="427"/>
        <end position="444"/>
    </location>
</feature>
<dbReference type="AlphaFoldDB" id="H8Z9U1"/>
<keyword evidence="1" id="KW-0472">Membrane</keyword>
<dbReference type="EMBL" id="JH604633">
    <property type="protein sequence ID" value="EHY66722.1"/>
    <property type="molecule type" value="Genomic_DNA"/>
</dbReference>
<reference evidence="2" key="1">
    <citation type="submission" date="2011-03" db="EMBL/GenBank/DDBJ databases">
        <title>The Genome Sequence of Nematocida sp1 strain ERTm2.</title>
        <authorList>
            <consortium name="The Broad Institute Genome Sequencing Platform"/>
            <consortium name="The Broad Institute Genome Sequencing Center for Infectious Disease"/>
            <person name="Cuomo C."/>
            <person name="Troemel E."/>
            <person name="Young S.K."/>
            <person name="Zeng Q."/>
            <person name="Gargeya S."/>
            <person name="Fitzgerald M."/>
            <person name="Haas B."/>
            <person name="Abouelleil A."/>
            <person name="Alvarado L."/>
            <person name="Arachchi H.M."/>
            <person name="Berlin A."/>
            <person name="Brown A."/>
            <person name="Chapman S.B."/>
            <person name="Chen Z."/>
            <person name="Dunbar C."/>
            <person name="Freedman E."/>
            <person name="Gearin G."/>
            <person name="Gellesch M."/>
            <person name="Goldberg J."/>
            <person name="Griggs A."/>
            <person name="Gujja S."/>
            <person name="Heilman E.R."/>
            <person name="Heiman D."/>
            <person name="Howarth C."/>
            <person name="Larson L."/>
            <person name="Lui A."/>
            <person name="MacDonald P.J.P."/>
            <person name="Mehta T."/>
            <person name="Montmayeur A."/>
            <person name="Murphy C."/>
            <person name="Neiman D."/>
            <person name="Pearson M."/>
            <person name="Priest M."/>
            <person name="Roberts A."/>
            <person name="Saif S."/>
            <person name="Shea T."/>
            <person name="Shenoy N."/>
            <person name="Sisk P."/>
            <person name="Stolte C."/>
            <person name="Sykes S."/>
            <person name="White J."/>
            <person name="Yandava C."/>
            <person name="Wortman J."/>
            <person name="Nusbaum C."/>
            <person name="Birren B."/>
        </authorList>
    </citation>
    <scope>NUCLEOTIDE SEQUENCE</scope>
    <source>
        <strain evidence="2">ERTm2</strain>
    </source>
</reference>
<feature type="transmembrane region" description="Helical" evidence="1">
    <location>
        <begin position="175"/>
        <end position="202"/>
    </location>
</feature>
<gene>
    <name evidence="2" type="ORF">NERG_00362</name>
</gene>
<feature type="transmembrane region" description="Helical" evidence="1">
    <location>
        <begin position="20"/>
        <end position="43"/>
    </location>
</feature>
<protein>
    <submittedName>
        <fullName evidence="2">Uncharacterized protein</fullName>
    </submittedName>
</protein>
<evidence type="ECO:0000256" key="1">
    <source>
        <dbReference type="SAM" id="Phobius"/>
    </source>
</evidence>
<feature type="transmembrane region" description="Helical" evidence="1">
    <location>
        <begin position="140"/>
        <end position="163"/>
    </location>
</feature>
<proteinExistence type="predicted"/>
<organism evidence="2">
    <name type="scientific">Nematocida ausubeli (strain ATCC PRA-371 / ERTm2)</name>
    <name type="common">Nematode killer fungus</name>
    <dbReference type="NCBI Taxonomy" id="1913371"/>
    <lineage>
        <taxon>Eukaryota</taxon>
        <taxon>Fungi</taxon>
        <taxon>Fungi incertae sedis</taxon>
        <taxon>Microsporidia</taxon>
        <taxon>Nematocida</taxon>
    </lineage>
</organism>
<sequence>MPRGMHHINTDISNRKHIQYIHNLLQIVYLVLNILHILCIFLYPPDINRLSGALILNVPVVFILIIIYVVISHVNKIRINLIIYVVISLISILVLFTYGIGHIITYLGICLSLMVCHYLLRDVPYVLLNYMTNLYRNAVSTYYTGYNKLYSYFIIFVIFYYNLVHLQCGMNMCQLGYIISMILLFWNLKILVILSLYSGYISSLYGLSHGTRNPYNTPPLKYILYKLPSVSVIFVCNIIRIAWDQIILRFNKDMTNYNGSNENVTNYNGNNNSTNYNRNILSPNYNRNILSPNYNESVTNYNRNSGNMTNHNGSILSPNNNRNRSQYNPRYTIYNPDNPNITRYNPIKPVITRYNTIKPDITLSNLDISIISLLLYDIPVVNTTNYNSYFIISKCMGFRVVIGLYFYFFALNIFIVTRFIACREISYLYSYVILIILISVNFYMNMSIKGKLLHMEIFNEYKNHHLYELIKLNYNILLSEDNFVVEYARFDSRLWVTLDALGTSYE</sequence>
<feature type="transmembrane region" description="Helical" evidence="1">
    <location>
        <begin position="222"/>
        <end position="243"/>
    </location>
</feature>
<name>H8Z9U1_NEMA1</name>
<feature type="transmembrane region" description="Helical" evidence="1">
    <location>
        <begin position="50"/>
        <end position="71"/>
    </location>
</feature>